<name>W9J2S9_FUSOX</name>
<sequence length="148" mass="16564">MRHQRHGLGLLDESNPSARITSSIDINSKFISPTFRLHHQSNYPVCSTYLLQTIVASLEEGPQITAYIKWDVKSGRARTDSPQVGTCKQLEGSPYVQGIETRSGIHVKVSCFQSMSCDGEPSNVIEEPTNGMRKFDARRITAYKIEAY</sequence>
<dbReference type="EMBL" id="JH717839">
    <property type="protein sequence ID" value="EWZ01313.1"/>
    <property type="molecule type" value="Genomic_DNA"/>
</dbReference>
<evidence type="ECO:0000313" key="2">
    <source>
        <dbReference type="Proteomes" id="UP000030753"/>
    </source>
</evidence>
<protein>
    <submittedName>
        <fullName evidence="1">Uncharacterized protein</fullName>
    </submittedName>
</protein>
<reference evidence="1 2" key="1">
    <citation type="submission" date="2011-06" db="EMBL/GenBank/DDBJ databases">
        <title>The Genome Sequence of Fusarium oxysporum FOSC 3-a.</title>
        <authorList>
            <consortium name="The Broad Institute Genome Sequencing Platform"/>
            <person name="Ma L.-J."/>
            <person name="Gale L.R."/>
            <person name="Schwartz D.C."/>
            <person name="Zhou S."/>
            <person name="Corby-Kistler H."/>
            <person name="Young S.K."/>
            <person name="Zeng Q."/>
            <person name="Gargeya S."/>
            <person name="Fitzgerald M."/>
            <person name="Haas B."/>
            <person name="Abouelleil A."/>
            <person name="Alvarado L."/>
            <person name="Arachchi H.M."/>
            <person name="Berlin A."/>
            <person name="Brown A."/>
            <person name="Chapman S.B."/>
            <person name="Chen Z."/>
            <person name="Dunbar C."/>
            <person name="Freedman E."/>
            <person name="Gearin G."/>
            <person name="Gellesch M."/>
            <person name="Goldberg J."/>
            <person name="Griggs A."/>
            <person name="Gujja S."/>
            <person name="Heiman D."/>
            <person name="Howarth C."/>
            <person name="Larson L."/>
            <person name="Lui A."/>
            <person name="MacDonald P.J.P."/>
            <person name="Mehta T."/>
            <person name="Montmayeur A."/>
            <person name="Murphy C."/>
            <person name="Neiman D."/>
            <person name="Pearson M."/>
            <person name="Priest M."/>
            <person name="Roberts A."/>
            <person name="Saif S."/>
            <person name="Shea T."/>
            <person name="Shenoy N."/>
            <person name="Sisk P."/>
            <person name="Stolte C."/>
            <person name="Sykes S."/>
            <person name="Wortman J."/>
            <person name="Nusbaum C."/>
            <person name="Birren B."/>
        </authorList>
    </citation>
    <scope>NUCLEOTIDE SEQUENCE [LARGE SCALE GENOMIC DNA]</scope>
    <source>
        <strain evidence="2">FOSC 3-a</strain>
    </source>
</reference>
<gene>
    <name evidence="1" type="ORF">FOYG_00970</name>
</gene>
<dbReference type="Proteomes" id="UP000030753">
    <property type="component" value="Unassembled WGS sequence"/>
</dbReference>
<dbReference type="HOGENOM" id="CLU_1758859_0_0_1"/>
<organism evidence="1 2">
    <name type="scientific">Fusarium oxysporum NRRL 32931</name>
    <dbReference type="NCBI Taxonomy" id="660029"/>
    <lineage>
        <taxon>Eukaryota</taxon>
        <taxon>Fungi</taxon>
        <taxon>Dikarya</taxon>
        <taxon>Ascomycota</taxon>
        <taxon>Pezizomycotina</taxon>
        <taxon>Sordariomycetes</taxon>
        <taxon>Hypocreomycetidae</taxon>
        <taxon>Hypocreales</taxon>
        <taxon>Nectriaceae</taxon>
        <taxon>Fusarium</taxon>
        <taxon>Fusarium oxysporum species complex</taxon>
    </lineage>
</organism>
<dbReference type="AlphaFoldDB" id="W9J2S9"/>
<accession>W9J2S9</accession>
<proteinExistence type="predicted"/>
<evidence type="ECO:0000313" key="1">
    <source>
        <dbReference type="EMBL" id="EWZ01313.1"/>
    </source>
</evidence>